<gene>
    <name evidence="2" type="ORF">A5779_00200</name>
</gene>
<protein>
    <submittedName>
        <fullName evidence="2">Uncharacterized protein</fullName>
    </submittedName>
</protein>
<evidence type="ECO:0000256" key="1">
    <source>
        <dbReference type="SAM" id="Phobius"/>
    </source>
</evidence>
<keyword evidence="1" id="KW-1133">Transmembrane helix</keyword>
<feature type="transmembrane region" description="Helical" evidence="1">
    <location>
        <begin position="12"/>
        <end position="34"/>
    </location>
</feature>
<dbReference type="EMBL" id="LZSY01000130">
    <property type="protein sequence ID" value="OBB86785.1"/>
    <property type="molecule type" value="Genomic_DNA"/>
</dbReference>
<evidence type="ECO:0000313" key="2">
    <source>
        <dbReference type="EMBL" id="OBB86785.1"/>
    </source>
</evidence>
<keyword evidence="1" id="KW-0472">Membrane</keyword>
<dbReference type="Proteomes" id="UP000094008">
    <property type="component" value="Unassembled WGS sequence"/>
</dbReference>
<proteinExistence type="predicted"/>
<evidence type="ECO:0000313" key="3">
    <source>
        <dbReference type="Proteomes" id="UP000094008"/>
    </source>
</evidence>
<sequence length="156" mass="16417">MVVAKTMDAATYAALAVVSTLVVHAYLVAAPRNLSSADIEEARNTITLGMAIGLYALVYCCVLAGLGTVLKSANTALYSTDSQAVKRSFGRLSIVLFFAWNIALLPIGRAINQHPADGPVLAALVLFGPPLLAVLAIWGARMWYQPTLTPAADATD</sequence>
<dbReference type="AlphaFoldDB" id="A0A1A0VU25"/>
<feature type="transmembrane region" description="Helical" evidence="1">
    <location>
        <begin position="89"/>
        <end position="108"/>
    </location>
</feature>
<feature type="transmembrane region" description="Helical" evidence="1">
    <location>
        <begin position="46"/>
        <end position="69"/>
    </location>
</feature>
<feature type="transmembrane region" description="Helical" evidence="1">
    <location>
        <begin position="120"/>
        <end position="140"/>
    </location>
</feature>
<accession>A0A1A0VU25</accession>
<reference evidence="3" key="1">
    <citation type="submission" date="2016-06" db="EMBL/GenBank/DDBJ databases">
        <authorList>
            <person name="Sutton G."/>
            <person name="Brinkac L."/>
            <person name="Sanka R."/>
            <person name="Adams M."/>
            <person name="Lau E."/>
            <person name="Mehaffy C."/>
            <person name="Tameris M."/>
            <person name="Hatherill M."/>
            <person name="Hanekom W."/>
            <person name="Mahomed H."/>
            <person name="Mcshane H."/>
        </authorList>
    </citation>
    <scope>NUCLEOTIDE SEQUENCE [LARGE SCALE GENOMIC DNA]</scope>
    <source>
        <strain evidence="3">852002-10433_SCH5171157</strain>
    </source>
</reference>
<keyword evidence="1" id="KW-0812">Transmembrane</keyword>
<comment type="caution">
    <text evidence="2">The sequence shown here is derived from an EMBL/GenBank/DDBJ whole genome shotgun (WGS) entry which is preliminary data.</text>
</comment>
<organism evidence="2 3">
    <name type="scientific">Mycolicibacterium peregrinum</name>
    <name type="common">Mycobacterium peregrinum</name>
    <dbReference type="NCBI Taxonomy" id="43304"/>
    <lineage>
        <taxon>Bacteria</taxon>
        <taxon>Bacillati</taxon>
        <taxon>Actinomycetota</taxon>
        <taxon>Actinomycetes</taxon>
        <taxon>Mycobacteriales</taxon>
        <taxon>Mycobacteriaceae</taxon>
        <taxon>Mycolicibacterium</taxon>
    </lineage>
</organism>
<name>A0A1A0VU25_MYCPR</name>